<evidence type="ECO:0000256" key="1">
    <source>
        <dbReference type="ARBA" id="ARBA00022737"/>
    </source>
</evidence>
<feature type="region of interest" description="Disordered" evidence="2">
    <location>
        <begin position="277"/>
        <end position="314"/>
    </location>
</feature>
<dbReference type="GO" id="GO:0008104">
    <property type="term" value="P:intracellular protein localization"/>
    <property type="evidence" value="ECO:0007669"/>
    <property type="project" value="TreeGrafter"/>
</dbReference>
<organism evidence="3 4">
    <name type="scientific">Friedmanniomyces endolithicus</name>
    <dbReference type="NCBI Taxonomy" id="329885"/>
    <lineage>
        <taxon>Eukaryota</taxon>
        <taxon>Fungi</taxon>
        <taxon>Dikarya</taxon>
        <taxon>Ascomycota</taxon>
        <taxon>Pezizomycotina</taxon>
        <taxon>Dothideomycetes</taxon>
        <taxon>Dothideomycetidae</taxon>
        <taxon>Mycosphaerellales</taxon>
        <taxon>Teratosphaeriaceae</taxon>
        <taxon>Friedmanniomyces</taxon>
    </lineage>
</organism>
<feature type="region of interest" description="Disordered" evidence="2">
    <location>
        <begin position="1"/>
        <end position="22"/>
    </location>
</feature>
<keyword evidence="4" id="KW-1185">Reference proteome</keyword>
<dbReference type="AlphaFoldDB" id="A0AAN6K8M4"/>
<feature type="compositionally biased region" description="Basic residues" evidence="2">
    <location>
        <begin position="283"/>
        <end position="293"/>
    </location>
</feature>
<comment type="caution">
    <text evidence="3">The sequence shown here is derived from an EMBL/GenBank/DDBJ whole genome shotgun (WGS) entry which is preliminary data.</text>
</comment>
<dbReference type="PANTHER" id="PTHR21663">
    <property type="entry name" value="HYPOTHETICAL HEAT DOMAIN-CONTAINING"/>
    <property type="match status" value="1"/>
</dbReference>
<evidence type="ECO:0000256" key="2">
    <source>
        <dbReference type="SAM" id="MobiDB-lite"/>
    </source>
</evidence>
<dbReference type="GO" id="GO:0005829">
    <property type="term" value="C:cytosol"/>
    <property type="evidence" value="ECO:0007669"/>
    <property type="project" value="GOC"/>
</dbReference>
<dbReference type="Gene3D" id="1.25.10.10">
    <property type="entry name" value="Leucine-rich Repeat Variant"/>
    <property type="match status" value="2"/>
</dbReference>
<dbReference type="InterPro" id="IPR000357">
    <property type="entry name" value="HEAT"/>
</dbReference>
<protein>
    <submittedName>
        <fullName evidence="3">Uncharacterized protein</fullName>
    </submittedName>
</protein>
<evidence type="ECO:0000313" key="4">
    <source>
        <dbReference type="Proteomes" id="UP001175353"/>
    </source>
</evidence>
<name>A0AAN6K8M4_9PEZI</name>
<dbReference type="PANTHER" id="PTHR21663:SF0">
    <property type="entry name" value="HEAT REPEAT-CONTAINING PROTEIN 5B"/>
    <property type="match status" value="1"/>
</dbReference>
<dbReference type="Proteomes" id="UP001175353">
    <property type="component" value="Unassembled WGS sequence"/>
</dbReference>
<dbReference type="EMBL" id="JAUJLE010000192">
    <property type="protein sequence ID" value="KAK0969890.1"/>
    <property type="molecule type" value="Genomic_DNA"/>
</dbReference>
<gene>
    <name evidence="3" type="ORF">LTR91_016149</name>
</gene>
<proteinExistence type="predicted"/>
<reference evidence="3" key="1">
    <citation type="submission" date="2023-06" db="EMBL/GenBank/DDBJ databases">
        <title>Black Yeasts Isolated from many extreme environments.</title>
        <authorList>
            <person name="Coleine C."/>
            <person name="Stajich J.E."/>
            <person name="Selbmann L."/>
        </authorList>
    </citation>
    <scope>NUCLEOTIDE SEQUENCE</scope>
    <source>
        <strain evidence="3">CCFEE 5200</strain>
    </source>
</reference>
<dbReference type="GO" id="GO:0042147">
    <property type="term" value="P:retrograde transport, endosome to Golgi"/>
    <property type="evidence" value="ECO:0007669"/>
    <property type="project" value="TreeGrafter"/>
</dbReference>
<accession>A0AAN6K8M4</accession>
<evidence type="ECO:0000313" key="3">
    <source>
        <dbReference type="EMBL" id="KAK0969890.1"/>
    </source>
</evidence>
<dbReference type="SUPFAM" id="SSF48371">
    <property type="entry name" value="ARM repeat"/>
    <property type="match status" value="1"/>
</dbReference>
<sequence>MAEAESAPTAVSKPTTNGESSPFQLDIQKLHGLPSEQQSLYLLTFTADLVQHVEELDAEGATREQAALKKELLQIVDLSSPSPTRVIRNNLRLCFAGIFTKGNRKLLYESINDLVAIVQGGKDKDVRAKHAAVACLGALFEAAGDSAVSLSPLACTAILKSLKTASNDTGFRSAIFKSLGRISEGIVAALDEDVARSIWKQARNAASGEKSLLVQASACWCLEQLVRHTTYFDNSNDFDKLQTVLYRAIESSSAPVRHAAASCLAAELVKSFSESPSKDAVPRIRKPRKSKKAAKGEELDEELERASSPAPDKPATALSYTMAEMLRILSTHYCRSTTTNKARAGIAVCYIKVFKALGESVLEKSFNDIARHLFTDILSHPSLLYNKYRQAISRKFIRIILERVIGKSLGETAQVNACRFLINDIIKDYPQAIKERPEPNKYTLVSALSAVTALIGYLDAAIGSIADACREALLQVLQHPSFTVQVHASKALRAFVLACPQQLLPTVSICMNSVNRELNLLAGPRQAPRRCIGYAHGLAAVLSTSSRHPLYGSVDVYARVLQQATNLLKTSGSSDLRVSSCQLQVAWIMIGGLMSLGPNFVKIHLPQLMLLWKNALPRPVPKENMSQRNMIELSYLAHVRECALGSIRAFLMFNQRLLTSDVSKRLSAMLENTVAFLQSLPEKKVSDDPTNRLSPALQLQDYEVMVRRRLFQDFSLLLRLSPVGTMETTAHSTVLPLAVASFSDADYFAPSSLSAAIASAAAAFETIWDVGDNYAFGLTGLVRGLSVIDPVSGRTQRHWSSRQEFEDEVNDTILLPIGSGLEYDATSTYLPDVEDREPKPAATGAVDAAISAFALCLPLQAPRVQEGALEQIASSLSAFSLQKDPARKSAITVNVALALHAACKVATGDGDVAKGDLRSAATEKALQALLHSCVKDPDERVRSLAARAIGDLCRSSGNALTAAEVTYLTETIVKDREPH</sequence>
<dbReference type="GO" id="GO:0006897">
    <property type="term" value="P:endocytosis"/>
    <property type="evidence" value="ECO:0007669"/>
    <property type="project" value="TreeGrafter"/>
</dbReference>
<feature type="compositionally biased region" description="Polar residues" evidence="2">
    <location>
        <begin position="12"/>
        <end position="22"/>
    </location>
</feature>
<dbReference type="InterPro" id="IPR011989">
    <property type="entry name" value="ARM-like"/>
</dbReference>
<dbReference type="GO" id="GO:0016020">
    <property type="term" value="C:membrane"/>
    <property type="evidence" value="ECO:0007669"/>
    <property type="project" value="TreeGrafter"/>
</dbReference>
<dbReference type="GO" id="GO:0030139">
    <property type="term" value="C:endocytic vesicle"/>
    <property type="evidence" value="ECO:0007669"/>
    <property type="project" value="TreeGrafter"/>
</dbReference>
<dbReference type="GO" id="GO:0005794">
    <property type="term" value="C:Golgi apparatus"/>
    <property type="evidence" value="ECO:0007669"/>
    <property type="project" value="TreeGrafter"/>
</dbReference>
<dbReference type="InterPro" id="IPR016024">
    <property type="entry name" value="ARM-type_fold"/>
</dbReference>
<keyword evidence="1" id="KW-0677">Repeat</keyword>
<dbReference type="Pfam" id="PF02985">
    <property type="entry name" value="HEAT"/>
    <property type="match status" value="1"/>
</dbReference>
<feature type="non-terminal residue" evidence="3">
    <location>
        <position position="979"/>
    </location>
</feature>
<dbReference type="InterPro" id="IPR040108">
    <property type="entry name" value="Laa1/Sip1/HEATR5"/>
</dbReference>